<keyword evidence="2" id="KW-1185">Reference proteome</keyword>
<gene>
    <name evidence="1" type="ORF">PPIS_a2590</name>
</gene>
<evidence type="ECO:0000313" key="1">
    <source>
        <dbReference type="EMBL" id="ATD07531.1"/>
    </source>
</evidence>
<accession>A0ABM6NFF6</accession>
<name>A0ABM6NFF6_PSEO7</name>
<sequence length="53" mass="5581">MMWGHSPSQLLAPQGAGVFSANGLQGRPAPTPAMNGKYRDINAHAIHLDITAI</sequence>
<reference evidence="1 2" key="1">
    <citation type="submission" date="2015-06" db="EMBL/GenBank/DDBJ databases">
        <authorList>
            <person name="Xie B.-B."/>
            <person name="Rong J.-C."/>
            <person name="Qin Q.-L."/>
            <person name="Zhang Y.-Z."/>
        </authorList>
    </citation>
    <scope>NUCLEOTIDE SEQUENCE [LARGE SCALE GENOMIC DNA]</scope>
    <source>
        <strain evidence="1 2">JCM 20779</strain>
    </source>
</reference>
<protein>
    <submittedName>
        <fullName evidence="1">Uncharacterized protein</fullName>
    </submittedName>
</protein>
<organism evidence="1 2">
    <name type="scientific">Pseudoalteromonas piscicida</name>
    <dbReference type="NCBI Taxonomy" id="43662"/>
    <lineage>
        <taxon>Bacteria</taxon>
        <taxon>Pseudomonadati</taxon>
        <taxon>Pseudomonadota</taxon>
        <taxon>Gammaproteobacteria</taxon>
        <taxon>Alteromonadales</taxon>
        <taxon>Pseudoalteromonadaceae</taxon>
        <taxon>Pseudoalteromonas</taxon>
    </lineage>
</organism>
<dbReference type="Proteomes" id="UP000016521">
    <property type="component" value="Chromosome I"/>
</dbReference>
<dbReference type="EMBL" id="CP011924">
    <property type="protein sequence ID" value="ATD07531.1"/>
    <property type="molecule type" value="Genomic_DNA"/>
</dbReference>
<proteinExistence type="predicted"/>
<evidence type="ECO:0000313" key="2">
    <source>
        <dbReference type="Proteomes" id="UP000016521"/>
    </source>
</evidence>